<evidence type="ECO:0000256" key="1">
    <source>
        <dbReference type="ARBA" id="ARBA00004141"/>
    </source>
</evidence>
<comment type="subcellular location">
    <subcellularLocation>
        <location evidence="1">Membrane</location>
        <topology evidence="1">Multi-pass membrane protein</topology>
    </subcellularLocation>
</comment>
<dbReference type="AlphaFoldDB" id="A0A0D2JX23"/>
<keyword evidence="5 6" id="KW-0472">Membrane</keyword>
<dbReference type="Pfam" id="PF04117">
    <property type="entry name" value="Mpv17_PMP22"/>
    <property type="match status" value="1"/>
</dbReference>
<dbReference type="GO" id="GO:0005778">
    <property type="term" value="C:peroxisomal membrane"/>
    <property type="evidence" value="ECO:0007669"/>
    <property type="project" value="TreeGrafter"/>
</dbReference>
<dbReference type="PANTHER" id="PTHR11266">
    <property type="entry name" value="PEROXISOMAL MEMBRANE PROTEIN 2, PXMP2 MPV17"/>
    <property type="match status" value="1"/>
</dbReference>
<comment type="similarity">
    <text evidence="2 6">Belongs to the peroxisomal membrane protein PXMP2/4 family.</text>
</comment>
<evidence type="ECO:0000256" key="3">
    <source>
        <dbReference type="ARBA" id="ARBA00022692"/>
    </source>
</evidence>
<evidence type="ECO:0000256" key="4">
    <source>
        <dbReference type="ARBA" id="ARBA00022989"/>
    </source>
</evidence>
<feature type="transmembrane region" description="Helical" evidence="6">
    <location>
        <begin position="100"/>
        <end position="121"/>
    </location>
</feature>
<sequence>MVSHLITTTLQAACLSAVSNLAAQGIKSYRESLPFTIKLAPLAQFVIFTLISCPPNILWQEYLEYKFPGYTVLPISASTTSSSPTGPDKQLHIPNTLRKFLFDQTLGAFVNTVAFVAAMAAFKGKSAKAVQREVERDTVPLMISSWKLWPFVALLNFTLVPVNRRVIVASVVGLFWGIYLSLFASLD</sequence>
<name>A0A0D2JX23_9EURO</name>
<keyword evidence="8" id="KW-1185">Reference proteome</keyword>
<accession>A0A0D2JX23</accession>
<dbReference type="RefSeq" id="XP_016632245.1">
    <property type="nucleotide sequence ID" value="XM_016776703.1"/>
</dbReference>
<evidence type="ECO:0000256" key="2">
    <source>
        <dbReference type="ARBA" id="ARBA00006824"/>
    </source>
</evidence>
<evidence type="ECO:0000313" key="8">
    <source>
        <dbReference type="Proteomes" id="UP000053411"/>
    </source>
</evidence>
<dbReference type="GeneID" id="27711948"/>
<evidence type="ECO:0000256" key="6">
    <source>
        <dbReference type="RuleBase" id="RU363053"/>
    </source>
</evidence>
<keyword evidence="3 6" id="KW-0812">Transmembrane</keyword>
<gene>
    <name evidence="7" type="ORF">Z520_06202</name>
</gene>
<dbReference type="VEuPathDB" id="FungiDB:Z520_06202"/>
<protein>
    <submittedName>
        <fullName evidence="7">Uncharacterized protein</fullName>
    </submittedName>
</protein>
<evidence type="ECO:0000313" key="7">
    <source>
        <dbReference type="EMBL" id="KIX98122.1"/>
    </source>
</evidence>
<reference evidence="7 8" key="1">
    <citation type="submission" date="2015-01" db="EMBL/GenBank/DDBJ databases">
        <title>The Genome Sequence of Fonsecaea multimorphosa CBS 102226.</title>
        <authorList>
            <consortium name="The Broad Institute Genomics Platform"/>
            <person name="Cuomo C."/>
            <person name="de Hoog S."/>
            <person name="Gorbushina A."/>
            <person name="Stielow B."/>
            <person name="Teixiera M."/>
            <person name="Abouelleil A."/>
            <person name="Chapman S.B."/>
            <person name="Priest M."/>
            <person name="Young S.K."/>
            <person name="Wortman J."/>
            <person name="Nusbaum C."/>
            <person name="Birren B."/>
        </authorList>
    </citation>
    <scope>NUCLEOTIDE SEQUENCE [LARGE SCALE GENOMIC DNA]</scope>
    <source>
        <strain evidence="7 8">CBS 102226</strain>
    </source>
</reference>
<proteinExistence type="inferred from homology"/>
<dbReference type="STRING" id="1442371.A0A0D2JX23"/>
<dbReference type="PANTHER" id="PTHR11266:SF80">
    <property type="entry name" value="PEROXISOMAL MEMBRANE PROTEIN 2"/>
    <property type="match status" value="1"/>
</dbReference>
<dbReference type="InterPro" id="IPR007248">
    <property type="entry name" value="Mpv17_PMP22"/>
</dbReference>
<dbReference type="EMBL" id="KN848072">
    <property type="protein sequence ID" value="KIX98122.1"/>
    <property type="molecule type" value="Genomic_DNA"/>
</dbReference>
<keyword evidence="4 6" id="KW-1133">Transmembrane helix</keyword>
<dbReference type="OrthoDB" id="10267969at2759"/>
<evidence type="ECO:0000256" key="5">
    <source>
        <dbReference type="ARBA" id="ARBA00023136"/>
    </source>
</evidence>
<organism evidence="7 8">
    <name type="scientific">Fonsecaea multimorphosa CBS 102226</name>
    <dbReference type="NCBI Taxonomy" id="1442371"/>
    <lineage>
        <taxon>Eukaryota</taxon>
        <taxon>Fungi</taxon>
        <taxon>Dikarya</taxon>
        <taxon>Ascomycota</taxon>
        <taxon>Pezizomycotina</taxon>
        <taxon>Eurotiomycetes</taxon>
        <taxon>Chaetothyriomycetidae</taxon>
        <taxon>Chaetothyriales</taxon>
        <taxon>Herpotrichiellaceae</taxon>
        <taxon>Fonsecaea</taxon>
    </lineage>
</organism>
<feature type="transmembrane region" description="Helical" evidence="6">
    <location>
        <begin position="166"/>
        <end position="186"/>
    </location>
</feature>
<dbReference type="Proteomes" id="UP000053411">
    <property type="component" value="Unassembled WGS sequence"/>
</dbReference>